<evidence type="ECO:0000256" key="1">
    <source>
        <dbReference type="ARBA" id="ARBA00022603"/>
    </source>
</evidence>
<dbReference type="PANTHER" id="PTHR43464:SF19">
    <property type="entry name" value="UBIQUINONE BIOSYNTHESIS O-METHYLTRANSFERASE, MITOCHONDRIAL"/>
    <property type="match status" value="1"/>
</dbReference>
<dbReference type="AlphaFoldDB" id="A0A1Y2N1U0"/>
<accession>A0A1Y2N1U0</accession>
<comment type="caution">
    <text evidence="5">The sequence shown here is derived from an EMBL/GenBank/DDBJ whole genome shotgun (WGS) entry which is preliminary data.</text>
</comment>
<keyword evidence="2 5" id="KW-0808">Transferase</keyword>
<keyword evidence="1 5" id="KW-0489">Methyltransferase</keyword>
<dbReference type="EC" id="2.1.1.164" evidence="5"/>
<dbReference type="EMBL" id="MIGB01000008">
    <property type="protein sequence ID" value="OSY41436.1"/>
    <property type="molecule type" value="Genomic_DNA"/>
</dbReference>
<dbReference type="STRING" id="2074.BG845_01927"/>
<evidence type="ECO:0000313" key="5">
    <source>
        <dbReference type="EMBL" id="OSY41436.1"/>
    </source>
</evidence>
<keyword evidence="3" id="KW-0949">S-adenosyl-L-methionine</keyword>
<gene>
    <name evidence="5" type="primary">rebM_1</name>
    <name evidence="5" type="ORF">BG845_01927</name>
</gene>
<name>A0A1Y2N1U0_PSEAH</name>
<dbReference type="InterPro" id="IPR041698">
    <property type="entry name" value="Methyltransf_25"/>
</dbReference>
<dbReference type="Proteomes" id="UP000194360">
    <property type="component" value="Unassembled WGS sequence"/>
</dbReference>
<dbReference type="CDD" id="cd02440">
    <property type="entry name" value="AdoMet_MTases"/>
    <property type="match status" value="1"/>
</dbReference>
<feature type="domain" description="Methyltransferase" evidence="4">
    <location>
        <begin position="44"/>
        <end position="136"/>
    </location>
</feature>
<dbReference type="Pfam" id="PF13649">
    <property type="entry name" value="Methyltransf_25"/>
    <property type="match status" value="1"/>
</dbReference>
<evidence type="ECO:0000259" key="4">
    <source>
        <dbReference type="Pfam" id="PF13649"/>
    </source>
</evidence>
<dbReference type="SUPFAM" id="SSF53335">
    <property type="entry name" value="S-adenosyl-L-methionine-dependent methyltransferases"/>
    <property type="match status" value="1"/>
</dbReference>
<reference evidence="5 6" key="1">
    <citation type="submission" date="2016-09" db="EMBL/GenBank/DDBJ databases">
        <title>Pseudonocardia autotrophica DSM535, a candidate organism with high potential of specific P450 cytochromes.</title>
        <authorList>
            <person name="Grumaz C."/>
            <person name="Vainshtein Y."/>
            <person name="Kirstahler P."/>
            <person name="Sohn K."/>
        </authorList>
    </citation>
    <scope>NUCLEOTIDE SEQUENCE [LARGE SCALE GENOMIC DNA]</scope>
    <source>
        <strain evidence="5 6">DSM 535</strain>
    </source>
</reference>
<protein>
    <submittedName>
        <fullName evidence="5">Demethylrebeccamycin-D-glucose O-methyltransferase</fullName>
        <ecNumber evidence="5">2.1.1.164</ecNumber>
    </submittedName>
</protein>
<evidence type="ECO:0000256" key="2">
    <source>
        <dbReference type="ARBA" id="ARBA00022679"/>
    </source>
</evidence>
<sequence>MDVTPSVTVFDQAYRDGDPPWVIGEPQPAVVALADAGMITGRTLDLGCGAGEHTILLARRGLDVLGADASASAVERAGARAAAAGVDARFTVADALDPAGLGTFDTVLDSALFHVFDAGDQRRYARGLARVVRSGGVVHLLALARTGDGPEFGPVIDESEIRTAFDAPDWTVEAVDRTTYRGVVTAAVSASYGRPAGSRVDEPAHLARIRRT</sequence>
<evidence type="ECO:0000313" key="6">
    <source>
        <dbReference type="Proteomes" id="UP000194360"/>
    </source>
</evidence>
<proteinExistence type="predicted"/>
<organism evidence="5 6">
    <name type="scientific">Pseudonocardia autotrophica</name>
    <name type="common">Amycolata autotrophica</name>
    <name type="synonym">Nocardia autotrophica</name>
    <dbReference type="NCBI Taxonomy" id="2074"/>
    <lineage>
        <taxon>Bacteria</taxon>
        <taxon>Bacillati</taxon>
        <taxon>Actinomycetota</taxon>
        <taxon>Actinomycetes</taxon>
        <taxon>Pseudonocardiales</taxon>
        <taxon>Pseudonocardiaceae</taxon>
        <taxon>Pseudonocardia</taxon>
    </lineage>
</organism>
<dbReference type="OrthoDB" id="3825914at2"/>
<dbReference type="GO" id="GO:0102082">
    <property type="term" value="F:demethylrebeccamycin--D-glucose O-methyltransferase activity"/>
    <property type="evidence" value="ECO:0007669"/>
    <property type="project" value="UniProtKB-EC"/>
</dbReference>
<dbReference type="InterPro" id="IPR029063">
    <property type="entry name" value="SAM-dependent_MTases_sf"/>
</dbReference>
<dbReference type="RefSeq" id="WP_085912217.1">
    <property type="nucleotide sequence ID" value="NZ_AP018920.1"/>
</dbReference>
<evidence type="ECO:0000256" key="3">
    <source>
        <dbReference type="ARBA" id="ARBA00022691"/>
    </source>
</evidence>
<dbReference type="GO" id="GO:0032259">
    <property type="term" value="P:methylation"/>
    <property type="evidence" value="ECO:0007669"/>
    <property type="project" value="UniProtKB-KW"/>
</dbReference>
<dbReference type="PANTHER" id="PTHR43464">
    <property type="entry name" value="METHYLTRANSFERASE"/>
    <property type="match status" value="1"/>
</dbReference>
<keyword evidence="6" id="KW-1185">Reference proteome</keyword>
<dbReference type="Gene3D" id="3.40.50.150">
    <property type="entry name" value="Vaccinia Virus protein VP39"/>
    <property type="match status" value="1"/>
</dbReference>